<keyword evidence="1" id="KW-0732">Signal</keyword>
<protein>
    <submittedName>
        <fullName evidence="3">DUF4959 domain-containing protein</fullName>
    </submittedName>
</protein>
<comment type="caution">
    <text evidence="3">The sequence shown here is derived from an EMBL/GenBank/DDBJ whole genome shotgun (WGS) entry which is preliminary data.</text>
</comment>
<dbReference type="Pfam" id="PF16323">
    <property type="entry name" value="DUF4959"/>
    <property type="match status" value="1"/>
</dbReference>
<evidence type="ECO:0000313" key="4">
    <source>
        <dbReference type="Proteomes" id="UP000646484"/>
    </source>
</evidence>
<dbReference type="EMBL" id="JACOOH010000001">
    <property type="protein sequence ID" value="MBC5620143.1"/>
    <property type="molecule type" value="Genomic_DNA"/>
</dbReference>
<organism evidence="3 4">
    <name type="scientific">Butyricimonas hominis</name>
    <dbReference type="NCBI Taxonomy" id="2763032"/>
    <lineage>
        <taxon>Bacteria</taxon>
        <taxon>Pseudomonadati</taxon>
        <taxon>Bacteroidota</taxon>
        <taxon>Bacteroidia</taxon>
        <taxon>Bacteroidales</taxon>
        <taxon>Odoribacteraceae</taxon>
        <taxon>Butyricimonas</taxon>
    </lineage>
</organism>
<evidence type="ECO:0000313" key="3">
    <source>
        <dbReference type="EMBL" id="MBC5620143.1"/>
    </source>
</evidence>
<feature type="domain" description="DUF4959" evidence="2">
    <location>
        <begin position="33"/>
        <end position="114"/>
    </location>
</feature>
<feature type="signal peptide" evidence="1">
    <location>
        <begin position="1"/>
        <end position="20"/>
    </location>
</feature>
<feature type="chain" id="PRO_5047091349" evidence="1">
    <location>
        <begin position="21"/>
        <end position="444"/>
    </location>
</feature>
<dbReference type="RefSeq" id="WP_186974939.1">
    <property type="nucleotide sequence ID" value="NZ_JACOOH010000001.1"/>
</dbReference>
<dbReference type="InterPro" id="IPR032527">
    <property type="entry name" value="DUF4959"/>
</dbReference>
<evidence type="ECO:0000256" key="1">
    <source>
        <dbReference type="SAM" id="SignalP"/>
    </source>
</evidence>
<keyword evidence="4" id="KW-1185">Reference proteome</keyword>
<proteinExistence type="predicted"/>
<sequence>MKKHKWILFFLLLGFVSCNDDNVIFETSTEGLELKFMPVAGGAMMHYTLPNNRDIFAMNIRYLDAQGNKVLKACGYSGDSLLLDGFTRAQEASASITFVNQNNVESEPLEYKFNTLDSAPWAFFNDIEVYSSWNGFRVIYKSPSVVTGMAHVFYLGTNPVTNQQDTILIKSFPIVRAGDTLNFVVQQERAKNTVVIRTEDFQGYRVRQEIYPDIDAYQTEKWPMTADDFKGPSVENEKAKTGVKYLFDGELKGEERLIASASQNPISQPCTEVYATYLAGPQAYGKPIILDMREQKIPAWIRMYCLYPLRAINATPGFALGEVWLGSYEDKVPCKVVVYGNNESPDPNSGKWEYLGKLHQDSLATGKNKWSNLTSQLEFAPQDVNELAQKDPVYVDVVFPARAQTYRYLKIIVNDTFKGRNPEIDRNKEKYFTLHELEVYVKKN</sequence>
<gene>
    <name evidence="3" type="ORF">H8S64_03415</name>
</gene>
<name>A0ABR7CWU4_9BACT</name>
<dbReference type="Proteomes" id="UP000646484">
    <property type="component" value="Unassembled WGS sequence"/>
</dbReference>
<accession>A0ABR7CWU4</accession>
<dbReference type="PROSITE" id="PS51257">
    <property type="entry name" value="PROKAR_LIPOPROTEIN"/>
    <property type="match status" value="1"/>
</dbReference>
<evidence type="ECO:0000259" key="2">
    <source>
        <dbReference type="Pfam" id="PF16323"/>
    </source>
</evidence>
<reference evidence="3 4" key="1">
    <citation type="submission" date="2020-08" db="EMBL/GenBank/DDBJ databases">
        <title>Genome public.</title>
        <authorList>
            <person name="Liu C."/>
            <person name="Sun Q."/>
        </authorList>
    </citation>
    <scope>NUCLEOTIDE SEQUENCE [LARGE SCALE GENOMIC DNA]</scope>
    <source>
        <strain evidence="3 4">NSJ-56</strain>
    </source>
</reference>